<accession>A0A0E9R5A9</accession>
<organism evidence="1">
    <name type="scientific">Anguilla anguilla</name>
    <name type="common">European freshwater eel</name>
    <name type="synonym">Muraena anguilla</name>
    <dbReference type="NCBI Taxonomy" id="7936"/>
    <lineage>
        <taxon>Eukaryota</taxon>
        <taxon>Metazoa</taxon>
        <taxon>Chordata</taxon>
        <taxon>Craniata</taxon>
        <taxon>Vertebrata</taxon>
        <taxon>Euteleostomi</taxon>
        <taxon>Actinopterygii</taxon>
        <taxon>Neopterygii</taxon>
        <taxon>Teleostei</taxon>
        <taxon>Anguilliformes</taxon>
        <taxon>Anguillidae</taxon>
        <taxon>Anguilla</taxon>
    </lineage>
</organism>
<name>A0A0E9R5A9_ANGAN</name>
<proteinExistence type="predicted"/>
<evidence type="ECO:0000313" key="1">
    <source>
        <dbReference type="EMBL" id="JAH23670.1"/>
    </source>
</evidence>
<protein>
    <submittedName>
        <fullName evidence="1">Uncharacterized protein</fullName>
    </submittedName>
</protein>
<sequence length="50" mass="5726">MGEHVGKRAFQLMTFCEDLQIWEQFLILNEVLGMMKAHFGPVCPLCRGSL</sequence>
<reference evidence="1" key="2">
    <citation type="journal article" date="2015" name="Fish Shellfish Immunol.">
        <title>Early steps in the European eel (Anguilla anguilla)-Vibrio vulnificus interaction in the gills: Role of the RtxA13 toxin.</title>
        <authorList>
            <person name="Callol A."/>
            <person name="Pajuelo D."/>
            <person name="Ebbesson L."/>
            <person name="Teles M."/>
            <person name="MacKenzie S."/>
            <person name="Amaro C."/>
        </authorList>
    </citation>
    <scope>NUCLEOTIDE SEQUENCE</scope>
</reference>
<reference evidence="1" key="1">
    <citation type="submission" date="2014-11" db="EMBL/GenBank/DDBJ databases">
        <authorList>
            <person name="Amaro Gonzalez C."/>
        </authorList>
    </citation>
    <scope>NUCLEOTIDE SEQUENCE</scope>
</reference>
<dbReference type="AlphaFoldDB" id="A0A0E9R5A9"/>
<dbReference type="EMBL" id="GBXM01084907">
    <property type="protein sequence ID" value="JAH23670.1"/>
    <property type="molecule type" value="Transcribed_RNA"/>
</dbReference>